<reference evidence="2 3" key="1">
    <citation type="submission" date="2024-09" db="EMBL/GenBank/DDBJ databases">
        <title>Rethinking Asexuality: The Enigmatic Case of Functional Sexual Genes in Lepraria (Stereocaulaceae).</title>
        <authorList>
            <person name="Doellman M."/>
            <person name="Sun Y."/>
            <person name="Barcenas-Pena A."/>
            <person name="Lumbsch H.T."/>
            <person name="Grewe F."/>
        </authorList>
    </citation>
    <scope>NUCLEOTIDE SEQUENCE [LARGE SCALE GENOMIC DNA]</scope>
    <source>
        <strain evidence="2 3">Mercado 3170</strain>
    </source>
</reference>
<dbReference type="EMBL" id="JBEFKJ010000002">
    <property type="protein sequence ID" value="KAL2047696.1"/>
    <property type="molecule type" value="Genomic_DNA"/>
</dbReference>
<feature type="compositionally biased region" description="Basic and acidic residues" evidence="1">
    <location>
        <begin position="243"/>
        <end position="268"/>
    </location>
</feature>
<feature type="compositionally biased region" description="Acidic residues" evidence="1">
    <location>
        <begin position="470"/>
        <end position="480"/>
    </location>
</feature>
<proteinExistence type="predicted"/>
<feature type="region of interest" description="Disordered" evidence="1">
    <location>
        <begin position="77"/>
        <end position="199"/>
    </location>
</feature>
<feature type="compositionally biased region" description="Basic and acidic residues" evidence="1">
    <location>
        <begin position="381"/>
        <end position="394"/>
    </location>
</feature>
<protein>
    <submittedName>
        <fullName evidence="2">Uncharacterized protein</fullName>
    </submittedName>
</protein>
<evidence type="ECO:0000313" key="3">
    <source>
        <dbReference type="Proteomes" id="UP001590950"/>
    </source>
</evidence>
<dbReference type="Proteomes" id="UP001590950">
    <property type="component" value="Unassembled WGS sequence"/>
</dbReference>
<gene>
    <name evidence="2" type="ORF">N7G274_000738</name>
</gene>
<name>A0ABR4AQ65_9LECA</name>
<organism evidence="2 3">
    <name type="scientific">Stereocaulon virgatum</name>
    <dbReference type="NCBI Taxonomy" id="373712"/>
    <lineage>
        <taxon>Eukaryota</taxon>
        <taxon>Fungi</taxon>
        <taxon>Dikarya</taxon>
        <taxon>Ascomycota</taxon>
        <taxon>Pezizomycotina</taxon>
        <taxon>Lecanoromycetes</taxon>
        <taxon>OSLEUM clade</taxon>
        <taxon>Lecanoromycetidae</taxon>
        <taxon>Lecanorales</taxon>
        <taxon>Lecanorineae</taxon>
        <taxon>Stereocaulaceae</taxon>
        <taxon>Stereocaulon</taxon>
    </lineage>
</organism>
<feature type="compositionally biased region" description="Basic and acidic residues" evidence="1">
    <location>
        <begin position="525"/>
        <end position="539"/>
    </location>
</feature>
<evidence type="ECO:0000256" key="1">
    <source>
        <dbReference type="SAM" id="MobiDB-lite"/>
    </source>
</evidence>
<feature type="compositionally biased region" description="Basic and acidic residues" evidence="1">
    <location>
        <begin position="507"/>
        <end position="516"/>
    </location>
</feature>
<keyword evidence="3" id="KW-1185">Reference proteome</keyword>
<feature type="compositionally biased region" description="Basic and acidic residues" evidence="1">
    <location>
        <begin position="481"/>
        <end position="498"/>
    </location>
</feature>
<feature type="region of interest" description="Disordered" evidence="1">
    <location>
        <begin position="230"/>
        <end position="539"/>
    </location>
</feature>
<sequence length="539" mass="60409">MSGFQRLHITPFSPETQATVLAPTVLRQATNITFHTIQTFPEKSYGYLDLPKVEAEQLKRKLHGSILRGSKMRVQEARLKKAPEEGAEDNRLGLEGSETKAKRSRKATVKEDGVVPGYELQDRKVKRGWTEPGSSDAKPTKRSKDKSEKRSKAKPPSITGKEELLFKTTLPPNATSAKKTKDGRIKKRKRGESSRSVVVHEFANTTKHANFLRDESNTRGKKITSEYVEGKGWVDDDGNIVETEPKARRSRMKQDGHKELRAKDEVKPQSRRSSRLEPPSFQITAPKTRSAKVESAVVDDETSSSGTSSSDNESEHEVAQAPSSPPKAAKMRAQRQKQEGRDAIEAEQSGVEVGSVERLSITPSASPPPDKRLRPTSAPAKEVHPLETLFKRPNDAASRTPKKPALEVSTSFNFFDPDAEEGGSQALLMPQTPFTQQDIRQRRQRSAAPTPDTAAPGKTFGDMWEGTSDINDDEDNTEVDDTPKGKAKEDKPEIKEGQQESDFSKWFWEHRGETNRAWKRRRREAAKEKRQKDNKERRG</sequence>
<comment type="caution">
    <text evidence="2">The sequence shown here is derived from an EMBL/GenBank/DDBJ whole genome shotgun (WGS) entry which is preliminary data.</text>
</comment>
<feature type="compositionally biased region" description="Basic and acidic residues" evidence="1">
    <location>
        <begin position="77"/>
        <end position="101"/>
    </location>
</feature>
<accession>A0ABR4AQ65</accession>
<evidence type="ECO:0000313" key="2">
    <source>
        <dbReference type="EMBL" id="KAL2047696.1"/>
    </source>
</evidence>